<accession>A0ABV2AEG6</accession>
<dbReference type="Pfam" id="PF04991">
    <property type="entry name" value="LicD"/>
    <property type="match status" value="1"/>
</dbReference>
<dbReference type="PANTHER" id="PTHR43404">
    <property type="entry name" value="LIPOPOLYSACCHARIDE CHOLINEPHOSPHOTRANSFERASE LICD"/>
    <property type="match status" value="1"/>
</dbReference>
<protein>
    <recommendedName>
        <fullName evidence="2">LicD/FKTN/FKRP nucleotidyltransferase domain-containing protein</fullName>
    </recommendedName>
</protein>
<sequence>MSNHLSLHKTDSSNQSQFRTFNRKVTPKENALAVELLHVLDKILTKNKIKWCLMYGSLAGQLYFHGLIPWDDDWDIMVFALEKKIVKLLTQFTAENKKFGFAVHSKDFSKLYHVDSTKAGKYHWKWPFVDIFYGALTDNNVEAYNEKICLKTEMFPLKRGFFEGLLLPVPRKPFLVLDKLYKSEFGSKCILGYDHRNEQFSTSEFVECNKLIGKYAWVRNWVRNEGDKEVYVQSLVRNKKEYHRIEIWKDFKGHLVYQFIDFD</sequence>
<organism evidence="3 4">
    <name type="scientific">Bonamia ostreae</name>
    <dbReference type="NCBI Taxonomy" id="126728"/>
    <lineage>
        <taxon>Eukaryota</taxon>
        <taxon>Sar</taxon>
        <taxon>Rhizaria</taxon>
        <taxon>Endomyxa</taxon>
        <taxon>Ascetosporea</taxon>
        <taxon>Haplosporida</taxon>
        <taxon>Bonamia</taxon>
    </lineage>
</organism>
<feature type="region of interest" description="Disordered" evidence="1">
    <location>
        <begin position="1"/>
        <end position="20"/>
    </location>
</feature>
<feature type="domain" description="LicD/FKTN/FKRP nucleotidyltransferase" evidence="2">
    <location>
        <begin position="46"/>
        <end position="118"/>
    </location>
</feature>
<name>A0ABV2AEG6_9EUKA</name>
<evidence type="ECO:0000256" key="1">
    <source>
        <dbReference type="SAM" id="MobiDB-lite"/>
    </source>
</evidence>
<evidence type="ECO:0000313" key="3">
    <source>
        <dbReference type="EMBL" id="MES1918111.1"/>
    </source>
</evidence>
<dbReference type="PANTHER" id="PTHR43404:SF2">
    <property type="entry name" value="LIPOPOLYSACCHARIDE CHOLINEPHOSPHOTRANSFERASE LICD"/>
    <property type="match status" value="1"/>
</dbReference>
<evidence type="ECO:0000313" key="4">
    <source>
        <dbReference type="Proteomes" id="UP001439008"/>
    </source>
</evidence>
<reference evidence="3 4" key="1">
    <citation type="journal article" date="2024" name="BMC Biol.">
        <title>Comparative genomics of Ascetosporea gives new insight into the evolutionary basis for animal parasitism in Rhizaria.</title>
        <authorList>
            <person name="Hiltunen Thoren M."/>
            <person name="Onut-Brannstrom I."/>
            <person name="Alfjorden A."/>
            <person name="Peckova H."/>
            <person name="Swords F."/>
            <person name="Hooper C."/>
            <person name="Holzer A.S."/>
            <person name="Bass D."/>
            <person name="Burki F."/>
        </authorList>
    </citation>
    <scope>NUCLEOTIDE SEQUENCE [LARGE SCALE GENOMIC DNA]</scope>
    <source>
        <strain evidence="3">20-A016</strain>
    </source>
</reference>
<dbReference type="InterPro" id="IPR052942">
    <property type="entry name" value="LPS_cholinephosphotransferase"/>
</dbReference>
<comment type="caution">
    <text evidence="3">The sequence shown here is derived from an EMBL/GenBank/DDBJ whole genome shotgun (WGS) entry which is preliminary data.</text>
</comment>
<dbReference type="Proteomes" id="UP001439008">
    <property type="component" value="Unassembled WGS sequence"/>
</dbReference>
<dbReference type="EMBL" id="JBDODL010000016">
    <property type="protein sequence ID" value="MES1918111.1"/>
    <property type="molecule type" value="Genomic_DNA"/>
</dbReference>
<proteinExistence type="predicted"/>
<dbReference type="InterPro" id="IPR007074">
    <property type="entry name" value="LicD/FKTN/FKRP_NTP_transf"/>
</dbReference>
<keyword evidence="4" id="KW-1185">Reference proteome</keyword>
<evidence type="ECO:0000259" key="2">
    <source>
        <dbReference type="Pfam" id="PF04991"/>
    </source>
</evidence>
<gene>
    <name evidence="3" type="ORF">MHBO_000129</name>
</gene>